<evidence type="ECO:0000313" key="2">
    <source>
        <dbReference type="EMBL" id="CAG6649925.1"/>
    </source>
</evidence>
<accession>A0A8D8W9I7</accession>
<dbReference type="EMBL" id="HBUF01160310">
    <property type="protein sequence ID" value="CAG6649925.1"/>
    <property type="molecule type" value="Transcribed_RNA"/>
</dbReference>
<dbReference type="EMBL" id="HBUF01160311">
    <property type="protein sequence ID" value="CAG6649927.1"/>
    <property type="molecule type" value="Transcribed_RNA"/>
</dbReference>
<protein>
    <submittedName>
        <fullName evidence="2">Uncharacterized protein</fullName>
    </submittedName>
</protein>
<dbReference type="EMBL" id="HBUF01355582">
    <property type="protein sequence ID" value="CAG6717210.1"/>
    <property type="molecule type" value="Transcribed_RNA"/>
</dbReference>
<dbReference type="EMBL" id="HBUF01355581">
    <property type="protein sequence ID" value="CAG6717208.1"/>
    <property type="molecule type" value="Transcribed_RNA"/>
</dbReference>
<reference evidence="2" key="1">
    <citation type="submission" date="2021-05" db="EMBL/GenBank/DDBJ databases">
        <authorList>
            <person name="Alioto T."/>
            <person name="Alioto T."/>
            <person name="Gomez Garrido J."/>
        </authorList>
    </citation>
    <scope>NUCLEOTIDE SEQUENCE</scope>
</reference>
<dbReference type="EMBL" id="HBUF01355583">
    <property type="protein sequence ID" value="CAG6717212.1"/>
    <property type="molecule type" value="Transcribed_RNA"/>
</dbReference>
<proteinExistence type="predicted"/>
<organism evidence="2">
    <name type="scientific">Cacopsylla melanoneura</name>
    <dbReference type="NCBI Taxonomy" id="428564"/>
    <lineage>
        <taxon>Eukaryota</taxon>
        <taxon>Metazoa</taxon>
        <taxon>Ecdysozoa</taxon>
        <taxon>Arthropoda</taxon>
        <taxon>Hexapoda</taxon>
        <taxon>Insecta</taxon>
        <taxon>Pterygota</taxon>
        <taxon>Neoptera</taxon>
        <taxon>Paraneoptera</taxon>
        <taxon>Hemiptera</taxon>
        <taxon>Sternorrhyncha</taxon>
        <taxon>Psylloidea</taxon>
        <taxon>Psyllidae</taxon>
        <taxon>Psyllinae</taxon>
        <taxon>Cacopsylla</taxon>
    </lineage>
</organism>
<dbReference type="AlphaFoldDB" id="A0A8D8W9I7"/>
<sequence>MNHHLNLLRRNQPKLYPCPTLLHLQNYPVSSCLPPQVLRHLLSLPPLLVSRNFIPQPSRQQSQWTRHPLRSFPISPNPSRPTKSYRLLKRKPVQGVCLAG</sequence>
<name>A0A8D8W9I7_9HEMI</name>
<feature type="region of interest" description="Disordered" evidence="1">
    <location>
        <begin position="58"/>
        <end position="85"/>
    </location>
</feature>
<evidence type="ECO:0000256" key="1">
    <source>
        <dbReference type="SAM" id="MobiDB-lite"/>
    </source>
</evidence>